<evidence type="ECO:0000313" key="1">
    <source>
        <dbReference type="EMBL" id="CAB4154264.1"/>
    </source>
</evidence>
<accession>A0A6J5NFK6</accession>
<reference evidence="1" key="1">
    <citation type="submission" date="2020-04" db="EMBL/GenBank/DDBJ databases">
        <authorList>
            <person name="Chiriac C."/>
            <person name="Salcher M."/>
            <person name="Ghai R."/>
            <person name="Kavagutti S V."/>
        </authorList>
    </citation>
    <scope>NUCLEOTIDE SEQUENCE</scope>
</reference>
<organism evidence="1">
    <name type="scientific">uncultured Caudovirales phage</name>
    <dbReference type="NCBI Taxonomy" id="2100421"/>
    <lineage>
        <taxon>Viruses</taxon>
        <taxon>Duplodnaviria</taxon>
        <taxon>Heunggongvirae</taxon>
        <taxon>Uroviricota</taxon>
        <taxon>Caudoviricetes</taxon>
        <taxon>Peduoviridae</taxon>
        <taxon>Maltschvirus</taxon>
        <taxon>Maltschvirus maltsch</taxon>
    </lineage>
</organism>
<name>A0A6J5NFK6_9CAUD</name>
<dbReference type="EMBL" id="LR796610">
    <property type="protein sequence ID" value="CAB4154264.1"/>
    <property type="molecule type" value="Genomic_DNA"/>
</dbReference>
<sequence length="59" mass="6840">MVSSIDFLVQKLAENGIIHSFDINEAKKMHEQEVTDAYEACLVSMMTSKQYYNETYKSE</sequence>
<protein>
    <submittedName>
        <fullName evidence="1">Uncharacterized protein</fullName>
    </submittedName>
</protein>
<gene>
    <name evidence="1" type="ORF">UFOVP633_46</name>
</gene>
<proteinExistence type="predicted"/>